<keyword evidence="1" id="KW-0813">Transport</keyword>
<dbReference type="GO" id="GO:0016020">
    <property type="term" value="C:membrane"/>
    <property type="evidence" value="ECO:0007669"/>
    <property type="project" value="InterPro"/>
</dbReference>
<feature type="transmembrane region" description="Helical" evidence="8">
    <location>
        <begin position="226"/>
        <end position="244"/>
    </location>
</feature>
<dbReference type="InterPro" id="IPR011527">
    <property type="entry name" value="ABC1_TM_dom"/>
</dbReference>
<dbReference type="InterPro" id="IPR027417">
    <property type="entry name" value="P-loop_NTPase"/>
</dbReference>
<dbReference type="InterPro" id="IPR017871">
    <property type="entry name" value="ABC_transporter-like_CS"/>
</dbReference>
<evidence type="ECO:0000256" key="1">
    <source>
        <dbReference type="ARBA" id="ARBA00022448"/>
    </source>
</evidence>
<dbReference type="PROSITE" id="PS00211">
    <property type="entry name" value="ABC_TRANSPORTER_1"/>
    <property type="match status" value="1"/>
</dbReference>
<dbReference type="Pfam" id="PF00005">
    <property type="entry name" value="ABC_tran"/>
    <property type="match status" value="1"/>
</dbReference>
<proteinExistence type="predicted"/>
<dbReference type="GO" id="GO:0005524">
    <property type="term" value="F:ATP binding"/>
    <property type="evidence" value="ECO:0007669"/>
    <property type="project" value="UniProtKB-KW"/>
</dbReference>
<dbReference type="InterPro" id="IPR050173">
    <property type="entry name" value="ABC_transporter_C-like"/>
</dbReference>
<dbReference type="PANTHER" id="PTHR24223">
    <property type="entry name" value="ATP-BINDING CASSETTE SUB-FAMILY C"/>
    <property type="match status" value="1"/>
</dbReference>
<dbReference type="InterPro" id="IPR036640">
    <property type="entry name" value="ABC1_TM_sf"/>
</dbReference>
<keyword evidence="5 8" id="KW-1133">Transmembrane helix</keyword>
<evidence type="ECO:0000256" key="8">
    <source>
        <dbReference type="SAM" id="Phobius"/>
    </source>
</evidence>
<reference evidence="10" key="2">
    <citation type="journal article" date="2024" name="Plant">
        <title>Genomic evolution and insights into agronomic trait innovations of Sesamum species.</title>
        <authorList>
            <person name="Miao H."/>
            <person name="Wang L."/>
            <person name="Qu L."/>
            <person name="Liu H."/>
            <person name="Sun Y."/>
            <person name="Le M."/>
            <person name="Wang Q."/>
            <person name="Wei S."/>
            <person name="Zheng Y."/>
            <person name="Lin W."/>
            <person name="Duan Y."/>
            <person name="Cao H."/>
            <person name="Xiong S."/>
            <person name="Wang X."/>
            <person name="Wei L."/>
            <person name="Li C."/>
            <person name="Ma Q."/>
            <person name="Ju M."/>
            <person name="Zhao R."/>
            <person name="Li G."/>
            <person name="Mu C."/>
            <person name="Tian Q."/>
            <person name="Mei H."/>
            <person name="Zhang T."/>
            <person name="Gao T."/>
            <person name="Zhang H."/>
        </authorList>
    </citation>
    <scope>NUCLEOTIDE SEQUENCE</scope>
    <source>
        <strain evidence="10">KEN1</strain>
    </source>
</reference>
<sequence length="342" mass="38667">MDSERNDTRKCTVWFADEQREYKEVIRVCCLEKDLEMMEFGDQTEIGERGINLSGGQKQRIQLARAVYQDCDIYLLDDVFSAVDAHTGSEIFKECVRGVLRDKTIMLVTHQVDFLHNVDQILVMREGMIVQSGKYNSLLDSGMDFKALVTAHEASMELVDVETAEDKTSPSISTQKSFKRGEENGENNSQERSQPNGGSSKLIKEEQRETGKVSLSVYKLYCTESFGWFGVVAVMFFSLAWQGTLMSSDYWLAYETSEKRAASFNPSLFIETSQIFFGQILHSILHAPMSFFDTTPSGRILTRASTDQTNVDILIPFFMSITVSMYITLLSKLSHANMLGLP</sequence>
<dbReference type="AlphaFoldDB" id="A0AAW2Y1P9"/>
<evidence type="ECO:0000256" key="7">
    <source>
        <dbReference type="SAM" id="MobiDB-lite"/>
    </source>
</evidence>
<keyword evidence="2 8" id="KW-0812">Transmembrane</keyword>
<dbReference type="PROSITE" id="PS50929">
    <property type="entry name" value="ABC_TM1F"/>
    <property type="match status" value="1"/>
</dbReference>
<gene>
    <name evidence="10" type="ORF">Slati_0592600</name>
</gene>
<dbReference type="GO" id="GO:0140359">
    <property type="term" value="F:ABC-type transporter activity"/>
    <property type="evidence" value="ECO:0007669"/>
    <property type="project" value="InterPro"/>
</dbReference>
<keyword evidence="6 8" id="KW-0472">Membrane</keyword>
<evidence type="ECO:0000256" key="6">
    <source>
        <dbReference type="ARBA" id="ARBA00023136"/>
    </source>
</evidence>
<evidence type="ECO:0000256" key="5">
    <source>
        <dbReference type="ARBA" id="ARBA00022989"/>
    </source>
</evidence>
<accession>A0AAW2Y1P9</accession>
<dbReference type="SUPFAM" id="SSF52540">
    <property type="entry name" value="P-loop containing nucleoside triphosphate hydrolases"/>
    <property type="match status" value="1"/>
</dbReference>
<dbReference type="EMBL" id="JACGWN010000002">
    <property type="protein sequence ID" value="KAL0459654.1"/>
    <property type="molecule type" value="Genomic_DNA"/>
</dbReference>
<feature type="transmembrane region" description="Helical" evidence="8">
    <location>
        <begin position="313"/>
        <end position="331"/>
    </location>
</feature>
<keyword evidence="3" id="KW-0547">Nucleotide-binding</keyword>
<dbReference type="InterPro" id="IPR003439">
    <property type="entry name" value="ABC_transporter-like_ATP-bd"/>
</dbReference>
<dbReference type="GO" id="GO:0016887">
    <property type="term" value="F:ATP hydrolysis activity"/>
    <property type="evidence" value="ECO:0007669"/>
    <property type="project" value="InterPro"/>
</dbReference>
<keyword evidence="4" id="KW-0067">ATP-binding</keyword>
<dbReference type="SUPFAM" id="SSF90123">
    <property type="entry name" value="ABC transporter transmembrane region"/>
    <property type="match status" value="1"/>
</dbReference>
<dbReference type="PANTHER" id="PTHR24223:SF362">
    <property type="entry name" value="ABC TRANSPORTER C FAMILY MEMBER 4"/>
    <property type="match status" value="1"/>
</dbReference>
<evidence type="ECO:0000259" key="9">
    <source>
        <dbReference type="PROSITE" id="PS50929"/>
    </source>
</evidence>
<comment type="caution">
    <text evidence="10">The sequence shown here is derived from an EMBL/GenBank/DDBJ whole genome shotgun (WGS) entry which is preliminary data.</text>
</comment>
<dbReference type="Gene3D" id="3.40.50.300">
    <property type="entry name" value="P-loop containing nucleotide triphosphate hydrolases"/>
    <property type="match status" value="1"/>
</dbReference>
<dbReference type="Gene3D" id="1.20.1560.10">
    <property type="entry name" value="ABC transporter type 1, transmembrane domain"/>
    <property type="match status" value="1"/>
</dbReference>
<feature type="compositionally biased region" description="Polar residues" evidence="7">
    <location>
        <begin position="186"/>
        <end position="199"/>
    </location>
</feature>
<dbReference type="Pfam" id="PF00664">
    <property type="entry name" value="ABC_membrane"/>
    <property type="match status" value="1"/>
</dbReference>
<organism evidence="10">
    <name type="scientific">Sesamum latifolium</name>
    <dbReference type="NCBI Taxonomy" id="2727402"/>
    <lineage>
        <taxon>Eukaryota</taxon>
        <taxon>Viridiplantae</taxon>
        <taxon>Streptophyta</taxon>
        <taxon>Embryophyta</taxon>
        <taxon>Tracheophyta</taxon>
        <taxon>Spermatophyta</taxon>
        <taxon>Magnoliopsida</taxon>
        <taxon>eudicotyledons</taxon>
        <taxon>Gunneridae</taxon>
        <taxon>Pentapetalae</taxon>
        <taxon>asterids</taxon>
        <taxon>lamiids</taxon>
        <taxon>Lamiales</taxon>
        <taxon>Pedaliaceae</taxon>
        <taxon>Sesamum</taxon>
    </lineage>
</organism>
<evidence type="ECO:0000256" key="3">
    <source>
        <dbReference type="ARBA" id="ARBA00022741"/>
    </source>
</evidence>
<evidence type="ECO:0000313" key="10">
    <source>
        <dbReference type="EMBL" id="KAL0459654.1"/>
    </source>
</evidence>
<evidence type="ECO:0000256" key="4">
    <source>
        <dbReference type="ARBA" id="ARBA00022840"/>
    </source>
</evidence>
<protein>
    <submittedName>
        <fullName evidence="10">ABC transporter C family member 4</fullName>
    </submittedName>
</protein>
<feature type="region of interest" description="Disordered" evidence="7">
    <location>
        <begin position="160"/>
        <end position="205"/>
    </location>
</feature>
<reference evidence="10" key="1">
    <citation type="submission" date="2020-06" db="EMBL/GenBank/DDBJ databases">
        <authorList>
            <person name="Li T."/>
            <person name="Hu X."/>
            <person name="Zhang T."/>
            <person name="Song X."/>
            <person name="Zhang H."/>
            <person name="Dai N."/>
            <person name="Sheng W."/>
            <person name="Hou X."/>
            <person name="Wei L."/>
        </authorList>
    </citation>
    <scope>NUCLEOTIDE SEQUENCE</scope>
    <source>
        <strain evidence="10">KEN1</strain>
        <tissue evidence="10">Leaf</tissue>
    </source>
</reference>
<feature type="domain" description="ABC transmembrane type-1" evidence="9">
    <location>
        <begin position="279"/>
        <end position="331"/>
    </location>
</feature>
<evidence type="ECO:0000256" key="2">
    <source>
        <dbReference type="ARBA" id="ARBA00022692"/>
    </source>
</evidence>
<name>A0AAW2Y1P9_9LAMI</name>